<feature type="domain" description="SUN" evidence="7">
    <location>
        <begin position="666"/>
        <end position="827"/>
    </location>
</feature>
<keyword evidence="3 6" id="KW-1133">Transmembrane helix</keyword>
<feature type="region of interest" description="Disordered" evidence="5">
    <location>
        <begin position="1"/>
        <end position="67"/>
    </location>
</feature>
<feature type="compositionally biased region" description="Low complexity" evidence="5">
    <location>
        <begin position="45"/>
        <end position="67"/>
    </location>
</feature>
<evidence type="ECO:0000256" key="2">
    <source>
        <dbReference type="ARBA" id="ARBA00022692"/>
    </source>
</evidence>
<evidence type="ECO:0000256" key="6">
    <source>
        <dbReference type="SAM" id="Phobius"/>
    </source>
</evidence>
<feature type="transmembrane region" description="Helical" evidence="6">
    <location>
        <begin position="316"/>
        <end position="343"/>
    </location>
</feature>
<dbReference type="PANTHER" id="PTHR12911">
    <property type="entry name" value="SAD1/UNC-84-LIKE PROTEIN-RELATED"/>
    <property type="match status" value="1"/>
</dbReference>
<name>A0ABS2YXK6_POLSE</name>
<evidence type="ECO:0000256" key="4">
    <source>
        <dbReference type="ARBA" id="ARBA00023136"/>
    </source>
</evidence>
<dbReference type="EMBL" id="JAAWVN010009119">
    <property type="protein sequence ID" value="MBN3290707.1"/>
    <property type="molecule type" value="Genomic_DNA"/>
</dbReference>
<feature type="compositionally biased region" description="Basic residues" evidence="5">
    <location>
        <begin position="1"/>
        <end position="10"/>
    </location>
</feature>
<reference evidence="8" key="1">
    <citation type="journal article" date="2021" name="Cell">
        <title>Tracing the genetic footprints of vertebrate landing in non-teleost ray-finned fishes.</title>
        <authorList>
            <person name="Bi X."/>
            <person name="Wang K."/>
            <person name="Yang L."/>
            <person name="Pan H."/>
            <person name="Jiang H."/>
            <person name="Wei Q."/>
            <person name="Fang M."/>
            <person name="Yu H."/>
            <person name="Zhu C."/>
            <person name="Cai Y."/>
            <person name="He Y."/>
            <person name="Gan X."/>
            <person name="Zeng H."/>
            <person name="Yu D."/>
            <person name="Zhu Y."/>
            <person name="Jiang H."/>
            <person name="Qiu Q."/>
            <person name="Yang H."/>
            <person name="Zhang Y.E."/>
            <person name="Wang W."/>
            <person name="Zhu M."/>
            <person name="He S."/>
            <person name="Zhang G."/>
        </authorList>
    </citation>
    <scope>NUCLEOTIDE SEQUENCE</scope>
    <source>
        <strain evidence="8">Bchr_001</strain>
    </source>
</reference>
<evidence type="ECO:0000313" key="8">
    <source>
        <dbReference type="EMBL" id="MBN3290707.1"/>
    </source>
</evidence>
<evidence type="ECO:0000256" key="1">
    <source>
        <dbReference type="ARBA" id="ARBA00004540"/>
    </source>
</evidence>
<comment type="subcellular location">
    <subcellularLocation>
        <location evidence="1">Nucleus inner membrane</location>
    </subcellularLocation>
</comment>
<dbReference type="Proteomes" id="UP001166052">
    <property type="component" value="Unassembled WGS sequence"/>
</dbReference>
<dbReference type="Gene3D" id="2.60.120.260">
    <property type="entry name" value="Galactose-binding domain-like"/>
    <property type="match status" value="1"/>
</dbReference>
<gene>
    <name evidence="8" type="primary">Sun1</name>
    <name evidence="8" type="ORF">GTO92_0013766</name>
</gene>
<keyword evidence="4 6" id="KW-0472">Membrane</keyword>
<feature type="transmembrane region" description="Helical" evidence="6">
    <location>
        <begin position="291"/>
        <end position="309"/>
    </location>
</feature>
<proteinExistence type="predicted"/>
<dbReference type="Pfam" id="PF18580">
    <property type="entry name" value="HTH_SUN2"/>
    <property type="match status" value="1"/>
</dbReference>
<protein>
    <submittedName>
        <fullName evidence="8">SUN1 protein</fullName>
    </submittedName>
</protein>
<evidence type="ECO:0000256" key="3">
    <source>
        <dbReference type="ARBA" id="ARBA00022989"/>
    </source>
</evidence>
<dbReference type="PROSITE" id="PS51469">
    <property type="entry name" value="SUN"/>
    <property type="match status" value="1"/>
</dbReference>
<organism evidence="8 9">
    <name type="scientific">Polypterus senegalus</name>
    <name type="common">Senegal bichir</name>
    <dbReference type="NCBI Taxonomy" id="55291"/>
    <lineage>
        <taxon>Eukaryota</taxon>
        <taxon>Metazoa</taxon>
        <taxon>Chordata</taxon>
        <taxon>Craniata</taxon>
        <taxon>Vertebrata</taxon>
        <taxon>Euteleostomi</taxon>
        <taxon>Actinopterygii</taxon>
        <taxon>Polypteriformes</taxon>
        <taxon>Polypteridae</taxon>
        <taxon>Polypterus</taxon>
    </lineage>
</organism>
<feature type="non-terminal residue" evidence="8">
    <location>
        <position position="1"/>
    </location>
</feature>
<keyword evidence="2 6" id="KW-0812">Transmembrane</keyword>
<dbReference type="InterPro" id="IPR012919">
    <property type="entry name" value="SUN_dom"/>
</dbReference>
<dbReference type="PANTHER" id="PTHR12911:SF23">
    <property type="entry name" value="SUN DOMAIN-CONTAINING PROTEIN 1"/>
    <property type="match status" value="1"/>
</dbReference>
<comment type="caution">
    <text evidence="8">The sequence shown here is derived from an EMBL/GenBank/DDBJ whole genome shotgun (WGS) entry which is preliminary data.</text>
</comment>
<sequence length="829" mass="92861">MSRRSLRLHHKDGSPVANHSFISTSGSVKKQRDHRSSRESKTTTKHYSSTSLQQTSRRSQSNNLSLNSESHVCANDLSLTMLDESSIQEKTLVGSIWGLDEDQDLKGADATFFQANGDLLSAGTQTTMLNGYICNDCSILSERKDVLTTHHASQMAATTVYSRNKSQTQKLSNIHLLGDSFLRTSKYAAASLTSLVMQILHHVMLKMGYEAKAHSCFCGSMNVKDLITGGEHLGLNGSLCDDCKGKKHYETQTSQMQSSRYNRITRTLWHIISYTGKAVSGAFWWLGTGWYQLATLMSLLNVFILTRCLPKLFRFLLLLIPLLLLLGLLSWSPSSLLSMFHLLKPEMQTKVVPTPSTTQADESLFISQEKTGDGTPHPPSESLWTVSDAGRITDLEKQLALVSARCQKTTQLSEEQHNTVVALYNKLQEKLEQMSDKQAMSLWITSLFNEQMTSIKEELKNDDSLRSRGDFLSLHHGHELRIIELEKLLKAVAAKAEIQRQQETLYLNRDGGSERIKDDGSLMSEIKRLEMEISQLKVDLNIVKNVQPACEKVDAQVKDSLKVLLYGAKEEEMPDSFLQWLSTQFVRKDDLQEQLAALEIKILKNITVFVSETKEVPSVDYVKHIVDDAGVAGVSEEQVRVIVNNALKLYSEDKTGLVDYALESGGGSILSTRCSETYETKTALMSLFGFPLWYFSQSPRVVIQPDVYPGNCWAFKGSQGYLVIRLSLAIYPTAFSVEHIPKSLSPTGNISSAPKDFTAYGLEDENQEEGTMLVHFTYDESGAPLQTFPVTGENPNIYQIIEIRVTSNWGHPEYTCLYRVRVHGTPNRT</sequence>
<evidence type="ECO:0000313" key="9">
    <source>
        <dbReference type="Proteomes" id="UP001166052"/>
    </source>
</evidence>
<evidence type="ECO:0000259" key="7">
    <source>
        <dbReference type="PROSITE" id="PS51469"/>
    </source>
</evidence>
<accession>A0ABS2YXK6</accession>
<dbReference type="InterPro" id="IPR032680">
    <property type="entry name" value="SUN1_N"/>
</dbReference>
<dbReference type="Pfam" id="PF07738">
    <property type="entry name" value="Sad1_UNC"/>
    <property type="match status" value="1"/>
</dbReference>
<dbReference type="Pfam" id="PF09387">
    <property type="entry name" value="MRP"/>
    <property type="match status" value="1"/>
</dbReference>
<feature type="non-terminal residue" evidence="8">
    <location>
        <position position="829"/>
    </location>
</feature>
<keyword evidence="9" id="KW-1185">Reference proteome</keyword>
<dbReference type="InterPro" id="IPR040994">
    <property type="entry name" value="Sun_CC2"/>
</dbReference>
<evidence type="ECO:0000256" key="5">
    <source>
        <dbReference type="SAM" id="MobiDB-lite"/>
    </source>
</evidence>
<dbReference type="InterPro" id="IPR045119">
    <property type="entry name" value="SUN1-5"/>
</dbReference>